<gene>
    <name evidence="2" type="ORF">TNCT_478401</name>
</gene>
<sequence>MNAFPFKYFLSELVLVELFAEVDDSSSFSQTNDRLCAEGHIRTPERTLFICETQKSLTRVTLDHRFSCNNSALIKAFNPRTQ</sequence>
<dbReference type="AlphaFoldDB" id="A0A8X6FWC2"/>
<evidence type="ECO:0000313" key="3">
    <source>
        <dbReference type="Proteomes" id="UP000887116"/>
    </source>
</evidence>
<keyword evidence="3" id="KW-1185">Reference proteome</keyword>
<evidence type="ECO:0000256" key="1">
    <source>
        <dbReference type="SAM" id="SignalP"/>
    </source>
</evidence>
<reference evidence="2" key="1">
    <citation type="submission" date="2020-07" db="EMBL/GenBank/DDBJ databases">
        <title>Multicomponent nature underlies the extraordinary mechanical properties of spider dragline silk.</title>
        <authorList>
            <person name="Kono N."/>
            <person name="Nakamura H."/>
            <person name="Mori M."/>
            <person name="Yoshida Y."/>
            <person name="Ohtoshi R."/>
            <person name="Malay A.D."/>
            <person name="Moran D.A.P."/>
            <person name="Tomita M."/>
            <person name="Numata K."/>
            <person name="Arakawa K."/>
        </authorList>
    </citation>
    <scope>NUCLEOTIDE SEQUENCE</scope>
</reference>
<organism evidence="2 3">
    <name type="scientific">Trichonephila clavata</name>
    <name type="common">Joro spider</name>
    <name type="synonym">Nephila clavata</name>
    <dbReference type="NCBI Taxonomy" id="2740835"/>
    <lineage>
        <taxon>Eukaryota</taxon>
        <taxon>Metazoa</taxon>
        <taxon>Ecdysozoa</taxon>
        <taxon>Arthropoda</taxon>
        <taxon>Chelicerata</taxon>
        <taxon>Arachnida</taxon>
        <taxon>Araneae</taxon>
        <taxon>Araneomorphae</taxon>
        <taxon>Entelegynae</taxon>
        <taxon>Araneoidea</taxon>
        <taxon>Nephilidae</taxon>
        <taxon>Trichonephila</taxon>
    </lineage>
</organism>
<dbReference type="EMBL" id="BMAO01013730">
    <property type="protein sequence ID" value="GFQ90682.1"/>
    <property type="molecule type" value="Genomic_DNA"/>
</dbReference>
<protein>
    <recommendedName>
        <fullName evidence="4">Secreted protein</fullName>
    </recommendedName>
</protein>
<evidence type="ECO:0008006" key="4">
    <source>
        <dbReference type="Google" id="ProtNLM"/>
    </source>
</evidence>
<accession>A0A8X6FWC2</accession>
<feature type="chain" id="PRO_5036455214" description="Secreted protein" evidence="1">
    <location>
        <begin position="21"/>
        <end position="82"/>
    </location>
</feature>
<comment type="caution">
    <text evidence="2">The sequence shown here is derived from an EMBL/GenBank/DDBJ whole genome shotgun (WGS) entry which is preliminary data.</text>
</comment>
<proteinExistence type="predicted"/>
<dbReference type="Proteomes" id="UP000887116">
    <property type="component" value="Unassembled WGS sequence"/>
</dbReference>
<keyword evidence="1" id="KW-0732">Signal</keyword>
<evidence type="ECO:0000313" key="2">
    <source>
        <dbReference type="EMBL" id="GFQ90682.1"/>
    </source>
</evidence>
<name>A0A8X6FWC2_TRICU</name>
<feature type="signal peptide" evidence="1">
    <location>
        <begin position="1"/>
        <end position="20"/>
    </location>
</feature>